<dbReference type="Pfam" id="PF12890">
    <property type="entry name" value="DHOase"/>
    <property type="match status" value="1"/>
</dbReference>
<comment type="caution">
    <text evidence="3">The sequence shown here is derived from an EMBL/GenBank/DDBJ whole genome shotgun (WGS) entry which is preliminary data.</text>
</comment>
<keyword evidence="1" id="KW-0665">Pyrimidine biosynthesis</keyword>
<protein>
    <submittedName>
        <fullName evidence="3">Dihydroorotase-like cyclic amidohydrolase</fullName>
    </submittedName>
</protein>
<dbReference type="GO" id="GO:0004151">
    <property type="term" value="F:dihydroorotase activity"/>
    <property type="evidence" value="ECO:0007669"/>
    <property type="project" value="InterPro"/>
</dbReference>
<dbReference type="InterPro" id="IPR032466">
    <property type="entry name" value="Metal_Hydrolase"/>
</dbReference>
<gene>
    <name evidence="3" type="ORF">I215_04230</name>
</gene>
<evidence type="ECO:0000313" key="3">
    <source>
        <dbReference type="EMBL" id="EKF56123.1"/>
    </source>
</evidence>
<reference evidence="3 4" key="1">
    <citation type="journal article" date="2012" name="J. Bacteriol.">
        <title>Genome Sequence of Galbibacter marinum Type Strain ck-I2-15.</title>
        <authorList>
            <person name="Lai Q."/>
            <person name="Li C."/>
            <person name="Shao Z."/>
        </authorList>
    </citation>
    <scope>NUCLEOTIDE SEQUENCE [LARGE SCALE GENOMIC DNA]</scope>
    <source>
        <strain evidence="4">ck-I2-15</strain>
    </source>
</reference>
<dbReference type="PATRIC" id="fig|555500.3.peg.877"/>
<proteinExistence type="predicted"/>
<organism evidence="3 4">
    <name type="scientific">Galbibacter marinus</name>
    <dbReference type="NCBI Taxonomy" id="555500"/>
    <lineage>
        <taxon>Bacteria</taxon>
        <taxon>Pseudomonadati</taxon>
        <taxon>Bacteroidota</taxon>
        <taxon>Flavobacteriia</taxon>
        <taxon>Flavobacteriales</taxon>
        <taxon>Flavobacteriaceae</taxon>
        <taxon>Galbibacter</taxon>
    </lineage>
</organism>
<dbReference type="InterPro" id="IPR011059">
    <property type="entry name" value="Metal-dep_hydrolase_composite"/>
</dbReference>
<dbReference type="GO" id="GO:0005737">
    <property type="term" value="C:cytoplasm"/>
    <property type="evidence" value="ECO:0007669"/>
    <property type="project" value="TreeGrafter"/>
</dbReference>
<dbReference type="eggNOG" id="COG0044">
    <property type="taxonomic scope" value="Bacteria"/>
</dbReference>
<feature type="domain" description="Dihydroorotase catalytic" evidence="2">
    <location>
        <begin position="68"/>
        <end position="248"/>
    </location>
</feature>
<dbReference type="SUPFAM" id="SSF51338">
    <property type="entry name" value="Composite domain of metallo-dependent hydrolases"/>
    <property type="match status" value="1"/>
</dbReference>
<keyword evidence="3" id="KW-0378">Hydrolase</keyword>
<sequence>MFRTSYPKIFQMNILIKSAKIIAPNQSYNQQVKDILIIDGKISKIEDHIKPEIEIKEISLDNLHVSQGWFDCSVSFGEPGFEDRETIENGLNTAALSGYTAVAVNPNTQPVADTNADIGFIKSKGADKATSLYPIAALTSLSHGVDLAELFDMKNAGAVAYGDYQKPIENPNLLKIALQYTQNFDGLVLSFPMESKVIGKGVVNEGITSTKLGLKGIPALSEELQIVRDLFILEYTGGKLHIPTISTKLSVELIKQAKDKGLDVSCSVALANLILNESELEDFDTNYKLLPPLREEADRKALVEGVKHGVIDLVTTDHNPIDVENKNVEFDHALYGTIGLEASFGLLLQEFPLEKVIKILTSGKERFAIPQEEIAVGNKANISLFNPDSSYEFSKSDILSFSKNCAYTGKQVKGKTYGIIANNRIALKSSLSK</sequence>
<dbReference type="AlphaFoldDB" id="K2P516"/>
<dbReference type="Gene3D" id="3.20.20.140">
    <property type="entry name" value="Metal-dependent hydrolases"/>
    <property type="match status" value="1"/>
</dbReference>
<keyword evidence="4" id="KW-1185">Reference proteome</keyword>
<dbReference type="EMBL" id="AMSG01000003">
    <property type="protein sequence ID" value="EKF56123.1"/>
    <property type="molecule type" value="Genomic_DNA"/>
</dbReference>
<dbReference type="CDD" id="cd01317">
    <property type="entry name" value="DHOase_IIa"/>
    <property type="match status" value="1"/>
</dbReference>
<dbReference type="InterPro" id="IPR024403">
    <property type="entry name" value="DHOase_cat"/>
</dbReference>
<evidence type="ECO:0000259" key="2">
    <source>
        <dbReference type="Pfam" id="PF12890"/>
    </source>
</evidence>
<dbReference type="Proteomes" id="UP000007364">
    <property type="component" value="Unassembled WGS sequence"/>
</dbReference>
<dbReference type="Gene3D" id="2.30.40.10">
    <property type="entry name" value="Urease, subunit C, domain 1"/>
    <property type="match status" value="1"/>
</dbReference>
<evidence type="ECO:0000256" key="1">
    <source>
        <dbReference type="ARBA" id="ARBA00022975"/>
    </source>
</evidence>
<accession>K2P516</accession>
<dbReference type="GO" id="GO:0006221">
    <property type="term" value="P:pyrimidine nucleotide biosynthetic process"/>
    <property type="evidence" value="ECO:0007669"/>
    <property type="project" value="UniProtKB-KW"/>
</dbReference>
<dbReference type="GO" id="GO:0046872">
    <property type="term" value="F:metal ion binding"/>
    <property type="evidence" value="ECO:0007669"/>
    <property type="project" value="InterPro"/>
</dbReference>
<dbReference type="InterPro" id="IPR004722">
    <property type="entry name" value="DHOase"/>
</dbReference>
<dbReference type="PANTHER" id="PTHR43668:SF2">
    <property type="entry name" value="ALLANTOINASE"/>
    <property type="match status" value="1"/>
</dbReference>
<evidence type="ECO:0000313" key="4">
    <source>
        <dbReference type="Proteomes" id="UP000007364"/>
    </source>
</evidence>
<dbReference type="PANTHER" id="PTHR43668">
    <property type="entry name" value="ALLANTOINASE"/>
    <property type="match status" value="1"/>
</dbReference>
<dbReference type="GO" id="GO:0006145">
    <property type="term" value="P:purine nucleobase catabolic process"/>
    <property type="evidence" value="ECO:0007669"/>
    <property type="project" value="TreeGrafter"/>
</dbReference>
<dbReference type="STRING" id="555500.I215_04230"/>
<dbReference type="GO" id="GO:0004038">
    <property type="term" value="F:allantoinase activity"/>
    <property type="evidence" value="ECO:0007669"/>
    <property type="project" value="TreeGrafter"/>
</dbReference>
<name>K2P516_9FLAO</name>
<dbReference type="SUPFAM" id="SSF51556">
    <property type="entry name" value="Metallo-dependent hydrolases"/>
    <property type="match status" value="1"/>
</dbReference>
<dbReference type="InterPro" id="IPR050138">
    <property type="entry name" value="DHOase/Allantoinase_Hydrolase"/>
</dbReference>